<organism evidence="2 3">
    <name type="scientific">Linnemannia gamsii</name>
    <dbReference type="NCBI Taxonomy" id="64522"/>
    <lineage>
        <taxon>Eukaryota</taxon>
        <taxon>Fungi</taxon>
        <taxon>Fungi incertae sedis</taxon>
        <taxon>Mucoromycota</taxon>
        <taxon>Mortierellomycotina</taxon>
        <taxon>Mortierellomycetes</taxon>
        <taxon>Mortierellales</taxon>
        <taxon>Mortierellaceae</taxon>
        <taxon>Linnemannia</taxon>
    </lineage>
</organism>
<feature type="region of interest" description="Disordered" evidence="1">
    <location>
        <begin position="492"/>
        <end position="593"/>
    </location>
</feature>
<dbReference type="Proteomes" id="UP001194696">
    <property type="component" value="Unassembled WGS sequence"/>
</dbReference>
<feature type="compositionally biased region" description="Polar residues" evidence="1">
    <location>
        <begin position="492"/>
        <end position="517"/>
    </location>
</feature>
<gene>
    <name evidence="2" type="ORF">BGZ96_001765</name>
</gene>
<evidence type="ECO:0000313" key="3">
    <source>
        <dbReference type="Proteomes" id="UP001194696"/>
    </source>
</evidence>
<feature type="compositionally biased region" description="Basic and acidic residues" evidence="1">
    <location>
        <begin position="617"/>
        <end position="626"/>
    </location>
</feature>
<feature type="region of interest" description="Disordered" evidence="1">
    <location>
        <begin position="1"/>
        <end position="84"/>
    </location>
</feature>
<feature type="compositionally biased region" description="Polar residues" evidence="1">
    <location>
        <begin position="306"/>
        <end position="319"/>
    </location>
</feature>
<name>A0ABQ7JLT3_9FUNG</name>
<feature type="compositionally biased region" description="Polar residues" evidence="1">
    <location>
        <begin position="122"/>
        <end position="156"/>
    </location>
</feature>
<feature type="non-terminal residue" evidence="2">
    <location>
        <position position="790"/>
    </location>
</feature>
<feature type="region of interest" description="Disordered" evidence="1">
    <location>
        <begin position="681"/>
        <end position="759"/>
    </location>
</feature>
<accession>A0ABQ7JLT3</accession>
<sequence length="790" mass="88518">MGSHHQTTDAFSAIPLPPTQSHSRPTVDTPNRNTSFNSTTTTNGYFAPLSEQPETSVVKKEAKTPKAKKDGEPPKVGKKRGQYKKTILRKQAEAEAAAVAAAAAAAAAAGVPYITPRPLSPIASTRLQPTKPHTTSIQRSGTASHSSTIESLAVKSQRSRHETPPDRTALEMEQELAMLAEEAEEDRIRREEEAADRIVKRAQVVKHLRSLKSKLATAQIQIGHDLHYQSVDLFSQLYDEVLEDIGKDNSEMMELLKSAREQDGELDSDQEESTHSHPGHMLTRSSDRPKKQDLIAALSSPAPFPSRSQFSDSHNSTSRMLEFEGGFDDDGVKLKRYRRGRSDGHFIGQSWDVGSGQENGTVGARAVTLIKSRSKHQDGEGSPKPKVYRLKDDDADDGDDEGLRDVSMPTPKRQCTLGPRTREELQLQQRQELEELQSQQRKDQEEFQRKQLDQLRELQERHNEEFHKFEAAKAKVYQEHLDGLAEKRFKISQSQYHRTHQGTPTRPKQKSAYSSSLAYEFESGFDAYNSDASSSPSRSPSPPPRHILQQPRQSHPYLSVTEHSHADRNTLSPVPLTSTPRASKTPSSVHQLPMSTMTMALAAMNEKKKQLKRANKKQNEHERAAELSENGSYSGARLQSPPIWSQKRGTDEERVEVKRRASIVSTTSDFLLATTTDTSTASRHIQHSTEHHIHSGLQQGAHRSIDHSSPFADPSELPQTPTPKTRGRKRKNTQVTRAIPNDQDDSSQETPSKTPMDFNKELLSHFDNWKPDEKTEHFFDLVLSDPPETH</sequence>
<feature type="compositionally biased region" description="Low complexity" evidence="1">
    <location>
        <begin position="29"/>
        <end position="43"/>
    </location>
</feature>
<evidence type="ECO:0000313" key="2">
    <source>
        <dbReference type="EMBL" id="KAG0279922.1"/>
    </source>
</evidence>
<feature type="compositionally biased region" description="Basic and acidic residues" evidence="1">
    <location>
        <begin position="57"/>
        <end position="75"/>
    </location>
</feature>
<feature type="compositionally biased region" description="Polar residues" evidence="1">
    <location>
        <begin position="569"/>
        <end position="593"/>
    </location>
</feature>
<feature type="compositionally biased region" description="Acidic residues" evidence="1">
    <location>
        <begin position="393"/>
        <end position="402"/>
    </location>
</feature>
<feature type="region of interest" description="Disordered" evidence="1">
    <location>
        <begin position="114"/>
        <end position="169"/>
    </location>
</feature>
<feature type="compositionally biased region" description="Polar residues" evidence="1">
    <location>
        <begin position="19"/>
        <end position="28"/>
    </location>
</feature>
<comment type="caution">
    <text evidence="2">The sequence shown here is derived from an EMBL/GenBank/DDBJ whole genome shotgun (WGS) entry which is preliminary data.</text>
</comment>
<reference evidence="2 3" key="1">
    <citation type="journal article" date="2020" name="Fungal Divers.">
        <title>Resolving the Mortierellaceae phylogeny through synthesis of multi-gene phylogenetics and phylogenomics.</title>
        <authorList>
            <person name="Vandepol N."/>
            <person name="Liber J."/>
            <person name="Desiro A."/>
            <person name="Na H."/>
            <person name="Kennedy M."/>
            <person name="Barry K."/>
            <person name="Grigoriev I.V."/>
            <person name="Miller A.N."/>
            <person name="O'Donnell K."/>
            <person name="Stajich J.E."/>
            <person name="Bonito G."/>
        </authorList>
    </citation>
    <scope>NUCLEOTIDE SEQUENCE [LARGE SCALE GENOMIC DNA]</scope>
    <source>
        <strain evidence="2 3">AD045</strain>
    </source>
</reference>
<feature type="compositionally biased region" description="Polar residues" evidence="1">
    <location>
        <begin position="1"/>
        <end position="10"/>
    </location>
</feature>
<proteinExistence type="predicted"/>
<feature type="region of interest" description="Disordered" evidence="1">
    <location>
        <begin position="370"/>
        <end position="424"/>
    </location>
</feature>
<protein>
    <submittedName>
        <fullName evidence="2">Uncharacterized protein</fullName>
    </submittedName>
</protein>
<keyword evidence="3" id="KW-1185">Reference proteome</keyword>
<feature type="region of interest" description="Disordered" evidence="1">
    <location>
        <begin position="606"/>
        <end position="656"/>
    </location>
</feature>
<feature type="region of interest" description="Disordered" evidence="1">
    <location>
        <begin position="261"/>
        <end position="325"/>
    </location>
</feature>
<feature type="compositionally biased region" description="Basic and acidic residues" evidence="1">
    <location>
        <begin position="159"/>
        <end position="169"/>
    </location>
</feature>
<dbReference type="EMBL" id="JAAAIM010001304">
    <property type="protein sequence ID" value="KAG0279922.1"/>
    <property type="molecule type" value="Genomic_DNA"/>
</dbReference>
<evidence type="ECO:0000256" key="1">
    <source>
        <dbReference type="SAM" id="MobiDB-lite"/>
    </source>
</evidence>